<dbReference type="AlphaFoldDB" id="A0A1I4ADZ7"/>
<sequence length="153" mass="16634">MNSADNIREPDCSHADLRDLLTFARTIALVGASNKPDRPSFEVFGFLLAQGYRVIGVNPGLAGTTIHGTPVIGSLADLQEPVDVIDIFRNSDAAGGVVDEALALRPRPRAIWMQLGVRDDEAALRARALGVRVVMNRCMKIEFRRLSIKKPAA</sequence>
<dbReference type="PANTHER" id="PTHR33303">
    <property type="entry name" value="CYTOPLASMIC PROTEIN-RELATED"/>
    <property type="match status" value="1"/>
</dbReference>
<keyword evidence="3" id="KW-1185">Reference proteome</keyword>
<name>A0A1I4ADZ7_9HYPH</name>
<dbReference type="InterPro" id="IPR003781">
    <property type="entry name" value="CoA-bd"/>
</dbReference>
<proteinExistence type="predicted"/>
<dbReference type="SUPFAM" id="SSF51735">
    <property type="entry name" value="NAD(P)-binding Rossmann-fold domains"/>
    <property type="match status" value="1"/>
</dbReference>
<dbReference type="InterPro" id="IPR036291">
    <property type="entry name" value="NAD(P)-bd_dom_sf"/>
</dbReference>
<reference evidence="2 3" key="1">
    <citation type="submission" date="2016-10" db="EMBL/GenBank/DDBJ databases">
        <authorList>
            <person name="de Groot N.N."/>
        </authorList>
    </citation>
    <scope>NUCLEOTIDE SEQUENCE [LARGE SCALE GENOMIC DNA]</scope>
    <source>
        <strain evidence="2 3">NE2</strain>
    </source>
</reference>
<evidence type="ECO:0000313" key="3">
    <source>
        <dbReference type="Proteomes" id="UP000198755"/>
    </source>
</evidence>
<dbReference type="Pfam" id="PF13380">
    <property type="entry name" value="CoA_binding_2"/>
    <property type="match status" value="1"/>
</dbReference>
<dbReference type="Gene3D" id="3.40.50.720">
    <property type="entry name" value="NAD(P)-binding Rossmann-like Domain"/>
    <property type="match status" value="1"/>
</dbReference>
<protein>
    <recommendedName>
        <fullName evidence="1">CoA-binding domain-containing protein</fullName>
    </recommendedName>
</protein>
<dbReference type="Proteomes" id="UP000198755">
    <property type="component" value="Unassembled WGS sequence"/>
</dbReference>
<dbReference type="RefSeq" id="WP_091682718.1">
    <property type="nucleotide sequence ID" value="NZ_FOSN01000010.1"/>
</dbReference>
<dbReference type="SMART" id="SM00881">
    <property type="entry name" value="CoA_binding"/>
    <property type="match status" value="1"/>
</dbReference>
<accession>A0A1I4ADZ7</accession>
<dbReference type="STRING" id="1612308.SAMN05444581_11039"/>
<dbReference type="EMBL" id="FOSN01000010">
    <property type="protein sequence ID" value="SFK54638.1"/>
    <property type="molecule type" value="Genomic_DNA"/>
</dbReference>
<organism evidence="2 3">
    <name type="scientific">Methylocapsa palsarum</name>
    <dbReference type="NCBI Taxonomy" id="1612308"/>
    <lineage>
        <taxon>Bacteria</taxon>
        <taxon>Pseudomonadati</taxon>
        <taxon>Pseudomonadota</taxon>
        <taxon>Alphaproteobacteria</taxon>
        <taxon>Hyphomicrobiales</taxon>
        <taxon>Beijerinckiaceae</taxon>
        <taxon>Methylocapsa</taxon>
    </lineage>
</organism>
<feature type="domain" description="CoA-binding" evidence="1">
    <location>
        <begin position="20"/>
        <end position="117"/>
    </location>
</feature>
<dbReference type="PANTHER" id="PTHR33303:SF2">
    <property type="entry name" value="COA-BINDING DOMAIN-CONTAINING PROTEIN"/>
    <property type="match status" value="1"/>
</dbReference>
<gene>
    <name evidence="2" type="ORF">SAMN05444581_11039</name>
</gene>
<evidence type="ECO:0000259" key="1">
    <source>
        <dbReference type="SMART" id="SM00881"/>
    </source>
</evidence>
<evidence type="ECO:0000313" key="2">
    <source>
        <dbReference type="EMBL" id="SFK54638.1"/>
    </source>
</evidence>
<dbReference type="OrthoDB" id="9804695at2"/>